<dbReference type="InterPro" id="IPR054156">
    <property type="entry name" value="YxaF_TetR_C"/>
</dbReference>
<dbReference type="Pfam" id="PF00440">
    <property type="entry name" value="TetR_N"/>
    <property type="match status" value="1"/>
</dbReference>
<dbReference type="EMBL" id="CP002831">
    <property type="protein sequence ID" value="AFC25208.1"/>
    <property type="molecule type" value="Genomic_DNA"/>
</dbReference>
<dbReference type="GO" id="GO:0003677">
    <property type="term" value="F:DNA binding"/>
    <property type="evidence" value="ECO:0007669"/>
    <property type="project" value="UniProtKB-UniRule"/>
</dbReference>
<dbReference type="InterPro" id="IPR001647">
    <property type="entry name" value="HTH_TetR"/>
</dbReference>
<dbReference type="PROSITE" id="PS50977">
    <property type="entry name" value="HTH_TETR_2"/>
    <property type="match status" value="1"/>
</dbReference>
<dbReference type="InterPro" id="IPR036271">
    <property type="entry name" value="Tet_transcr_reg_TetR-rel_C_sf"/>
</dbReference>
<reference evidence="6 7" key="1">
    <citation type="journal article" date="2012" name="Stand. Genomic Sci.">
        <title>Complete genome sequencing and analysis of Saprospira grandis str. Lewin, a predatory marine bacterium.</title>
        <authorList>
            <person name="Saw J.H."/>
            <person name="Yuryev A."/>
            <person name="Kanbe M."/>
            <person name="Hou S."/>
            <person name="Young A.G."/>
            <person name="Aizawa S."/>
            <person name="Alam M."/>
        </authorList>
    </citation>
    <scope>NUCLEOTIDE SEQUENCE [LARGE SCALE GENOMIC DNA]</scope>
    <source>
        <strain evidence="6 7">Lewin</strain>
    </source>
</reference>
<dbReference type="Pfam" id="PF21993">
    <property type="entry name" value="TetR_C_13_2"/>
    <property type="match status" value="1"/>
</dbReference>
<keyword evidence="7" id="KW-1185">Reference proteome</keyword>
<protein>
    <submittedName>
        <fullName evidence="6">TetR family transcriptional regulator</fullName>
    </submittedName>
</protein>
<dbReference type="KEGG" id="sgn:SGRA_2480"/>
<dbReference type="PRINTS" id="PR00455">
    <property type="entry name" value="HTHTETR"/>
</dbReference>
<name>H6L5J2_SAPGL</name>
<feature type="domain" description="HTH tetR-type" evidence="5">
    <location>
        <begin position="5"/>
        <end position="65"/>
    </location>
</feature>
<evidence type="ECO:0000256" key="4">
    <source>
        <dbReference type="PROSITE-ProRule" id="PRU00335"/>
    </source>
</evidence>
<keyword evidence="3" id="KW-0804">Transcription</keyword>
<proteinExistence type="predicted"/>
<dbReference type="PANTHER" id="PTHR47506:SF7">
    <property type="entry name" value="TRANSCRIPTIONAL REGULATORY PROTEIN"/>
    <property type="match status" value="1"/>
</dbReference>
<keyword evidence="1" id="KW-0805">Transcription regulation</keyword>
<dbReference type="InterPro" id="IPR023772">
    <property type="entry name" value="DNA-bd_HTH_TetR-type_CS"/>
</dbReference>
<dbReference type="PANTHER" id="PTHR47506">
    <property type="entry name" value="TRANSCRIPTIONAL REGULATORY PROTEIN"/>
    <property type="match status" value="1"/>
</dbReference>
<keyword evidence="2 4" id="KW-0238">DNA-binding</keyword>
<dbReference type="SUPFAM" id="SSF48498">
    <property type="entry name" value="Tetracyclin repressor-like, C-terminal domain"/>
    <property type="match status" value="1"/>
</dbReference>
<dbReference type="Proteomes" id="UP000007519">
    <property type="component" value="Chromosome"/>
</dbReference>
<dbReference type="HOGENOM" id="CLU_069356_28_1_10"/>
<evidence type="ECO:0000256" key="1">
    <source>
        <dbReference type="ARBA" id="ARBA00023015"/>
    </source>
</evidence>
<dbReference type="InterPro" id="IPR009057">
    <property type="entry name" value="Homeodomain-like_sf"/>
</dbReference>
<organism evidence="6 7">
    <name type="scientific">Saprospira grandis (strain Lewin)</name>
    <dbReference type="NCBI Taxonomy" id="984262"/>
    <lineage>
        <taxon>Bacteria</taxon>
        <taxon>Pseudomonadati</taxon>
        <taxon>Bacteroidota</taxon>
        <taxon>Saprospiria</taxon>
        <taxon>Saprospirales</taxon>
        <taxon>Saprospiraceae</taxon>
        <taxon>Saprospira</taxon>
    </lineage>
</organism>
<dbReference type="RefSeq" id="WP_015692821.1">
    <property type="nucleotide sequence ID" value="NC_016940.1"/>
</dbReference>
<evidence type="ECO:0000259" key="5">
    <source>
        <dbReference type="PROSITE" id="PS50977"/>
    </source>
</evidence>
<accession>H6L5J2</accession>
<evidence type="ECO:0000256" key="2">
    <source>
        <dbReference type="ARBA" id="ARBA00023125"/>
    </source>
</evidence>
<evidence type="ECO:0000313" key="7">
    <source>
        <dbReference type="Proteomes" id="UP000007519"/>
    </source>
</evidence>
<evidence type="ECO:0000313" key="6">
    <source>
        <dbReference type="EMBL" id="AFC25208.1"/>
    </source>
</evidence>
<dbReference type="eggNOG" id="COG1309">
    <property type="taxonomic scope" value="Bacteria"/>
</dbReference>
<dbReference type="Gene3D" id="1.10.357.10">
    <property type="entry name" value="Tetracycline Repressor, domain 2"/>
    <property type="match status" value="1"/>
</dbReference>
<gene>
    <name evidence="6" type="ordered locus">SGRA_2480</name>
</gene>
<feature type="DNA-binding region" description="H-T-H motif" evidence="4">
    <location>
        <begin position="28"/>
        <end position="47"/>
    </location>
</feature>
<dbReference type="AlphaFoldDB" id="H6L5J2"/>
<dbReference type="PROSITE" id="PS01081">
    <property type="entry name" value="HTH_TETR_1"/>
    <property type="match status" value="1"/>
</dbReference>
<dbReference type="SUPFAM" id="SSF46689">
    <property type="entry name" value="Homeodomain-like"/>
    <property type="match status" value="1"/>
</dbReference>
<dbReference type="STRING" id="984262.SGRA_2480"/>
<sequence>MPVQKITKEEIVRKAIIVFRKQGYNKTSMRDLAQACGLQKGSFYHYFSSKEALMLEVLTTLLEYYRKKIFAIAYEEERSPLARLQAFFDQQAPIFTQDLAGCLFGNITLETISVEPEFRRVLQAFFEDWIAAFAHLFLRAGASEEEALKAARQTVMQIEGALMMMRVFQDIKLLGSACNWALERLKRWPKAEKK</sequence>
<dbReference type="OrthoDB" id="6430772at2"/>
<evidence type="ECO:0000256" key="3">
    <source>
        <dbReference type="ARBA" id="ARBA00023163"/>
    </source>
</evidence>